<evidence type="ECO:0000313" key="2">
    <source>
        <dbReference type="EMBL" id="KAF4624999.1"/>
    </source>
</evidence>
<proteinExistence type="predicted"/>
<comment type="caution">
    <text evidence="2">The sequence shown here is derived from an EMBL/GenBank/DDBJ whole genome shotgun (WGS) entry which is preliminary data.</text>
</comment>
<dbReference type="Proteomes" id="UP000566819">
    <property type="component" value="Unassembled WGS sequence"/>
</dbReference>
<feature type="coiled-coil region" evidence="1">
    <location>
        <begin position="584"/>
        <end position="611"/>
    </location>
</feature>
<reference evidence="2 3" key="1">
    <citation type="submission" date="2020-03" db="EMBL/GenBank/DDBJ databases">
        <title>Draft Genome Sequence of Cudoniella acicularis.</title>
        <authorList>
            <person name="Buettner E."/>
            <person name="Kellner H."/>
        </authorList>
    </citation>
    <scope>NUCLEOTIDE SEQUENCE [LARGE SCALE GENOMIC DNA]</scope>
    <source>
        <strain evidence="2 3">DSM 108380</strain>
    </source>
</reference>
<gene>
    <name evidence="2" type="ORF">G7Y89_g13170</name>
</gene>
<protein>
    <submittedName>
        <fullName evidence="2">Uncharacterized protein</fullName>
    </submittedName>
</protein>
<dbReference type="EMBL" id="JAAMPI010001493">
    <property type="protein sequence ID" value="KAF4624999.1"/>
    <property type="molecule type" value="Genomic_DNA"/>
</dbReference>
<dbReference type="OrthoDB" id="6150863at2759"/>
<keyword evidence="3" id="KW-1185">Reference proteome</keyword>
<evidence type="ECO:0000256" key="1">
    <source>
        <dbReference type="SAM" id="Coils"/>
    </source>
</evidence>
<organism evidence="2 3">
    <name type="scientific">Cudoniella acicularis</name>
    <dbReference type="NCBI Taxonomy" id="354080"/>
    <lineage>
        <taxon>Eukaryota</taxon>
        <taxon>Fungi</taxon>
        <taxon>Dikarya</taxon>
        <taxon>Ascomycota</taxon>
        <taxon>Pezizomycotina</taxon>
        <taxon>Leotiomycetes</taxon>
        <taxon>Helotiales</taxon>
        <taxon>Tricladiaceae</taxon>
        <taxon>Cudoniella</taxon>
    </lineage>
</organism>
<accession>A0A8H4RA47</accession>
<name>A0A8H4RA47_9HELO</name>
<dbReference type="AlphaFoldDB" id="A0A8H4RA47"/>
<evidence type="ECO:0000313" key="3">
    <source>
        <dbReference type="Proteomes" id="UP000566819"/>
    </source>
</evidence>
<sequence>MENRRQRNSAKSKAFNIARGRVEERKALGYLKRSTKGETLQKPCSINGLEHRTVGAIHNRFYELLPPAGPNNEFTNQELEKVYQLTTEERKELIALRNSKRRTLCSFPGLQRRTVHSVLAKWYTIHSVKKWTDEEVNIVRHLTEKQLDKLEEKENKNGAALAMEMCDINGLHRQTFGSVTYRVQKELKQGRLENDRETFPAKVSAQEIYGKQDQLQNEHKTSPAKDLQSSVYRARPWTPEEDGILLELTKRQRTTLLSYKVIARNERSRFPGLERRTRRAVETRLRVIEKAASHIPINIVRNKLRSVIGTNCLECGQLVNSRHQGMTEHIRKHHIEQRRNPPYPYALFRLAEHESATPLTTFVAYPESDGAQFVSSASDLSNSDKPEYTPLLAEFIAGISILRGSEGKIDPTSIGLSTQKEYERKTASSRTDVFYDKFPENVLCRGPRNKVQLQRPPCTNLIAFDTARLVIRLRRSQKINGFCEVFSLKSQCHVCEFLSTHLELDLTPLEPETNQCEWFEAPQERTERCKSMKFHPSARFCFEHVRQWRFWSLENGKGHMIGTPLESVTQVRTAFETLHVEGPATALDELRDAMENNIAECNSQKKVARARFIDTEFNPRTQRVWQIAILDSDMEPIVVAIIDNDGESHQRVTQHIEHNIRLGPVRRLSPAQFTLALKECDGLRSTDILVEWSKSSCDERGLKATLLQGGLSPFEVTAIVPQDENFINLLSLSKKYLGQILHFTSVLIQLRKSSERRIYPGSFLRNLTEYFEGLAPIIETALDNRTLRKKVHESQRLLRAKLQQMTQSKITDCYSVMEEVNQEADEIARAFQGNVEMDVSDTDNELEDGQNERLAPATKLGEWFGSADASFPVLSPDAFRPGLFDFVLSDATKVATYECSGGDGRASEYSVLTYLHFVWVSSSDHFSVAGQTKKDFSKELSMKMHLNAHAEDSLGFGMELSGTFNDESSVETFNKCVARYDQYFIYRVAFKDREDVLSHVRDNAWANFSAWPGEKIVDHYGTNYMSEAQFGGLRVVSSTVSSREQEFL</sequence>
<keyword evidence="1" id="KW-0175">Coiled coil</keyword>